<evidence type="ECO:0000313" key="1">
    <source>
        <dbReference type="EMBL" id="GMT35243.1"/>
    </source>
</evidence>
<dbReference type="EMBL" id="BTSY01000007">
    <property type="protein sequence ID" value="GMT35243.1"/>
    <property type="molecule type" value="Genomic_DNA"/>
</dbReference>
<comment type="caution">
    <text evidence="1">The sequence shown here is derived from an EMBL/GenBank/DDBJ whole genome shotgun (WGS) entry which is preliminary data.</text>
</comment>
<proteinExistence type="predicted"/>
<sequence>MSTLFRPVITTSPKKSSLRTSLLQMNPAAKRMNSSSRERSVMLVPRTSIPNEVYPSTSLEGKETPSITTRSIERLLSHFPGFVFLSPFAVSPSLLSVSF</sequence>
<protein>
    <submittedName>
        <fullName evidence="1">Uncharacterized protein</fullName>
    </submittedName>
</protein>
<reference evidence="1" key="1">
    <citation type="submission" date="2023-10" db="EMBL/GenBank/DDBJ databases">
        <title>Genome assembly of Pristionchus species.</title>
        <authorList>
            <person name="Yoshida K."/>
            <person name="Sommer R.J."/>
        </authorList>
    </citation>
    <scope>NUCLEOTIDE SEQUENCE</scope>
    <source>
        <strain evidence="1">RS5133</strain>
    </source>
</reference>
<dbReference type="AlphaFoldDB" id="A0AAV5WX15"/>
<evidence type="ECO:0000313" key="2">
    <source>
        <dbReference type="Proteomes" id="UP001432322"/>
    </source>
</evidence>
<keyword evidence="2" id="KW-1185">Reference proteome</keyword>
<organism evidence="1 2">
    <name type="scientific">Pristionchus fissidentatus</name>
    <dbReference type="NCBI Taxonomy" id="1538716"/>
    <lineage>
        <taxon>Eukaryota</taxon>
        <taxon>Metazoa</taxon>
        <taxon>Ecdysozoa</taxon>
        <taxon>Nematoda</taxon>
        <taxon>Chromadorea</taxon>
        <taxon>Rhabditida</taxon>
        <taxon>Rhabditina</taxon>
        <taxon>Diplogasteromorpha</taxon>
        <taxon>Diplogasteroidea</taxon>
        <taxon>Neodiplogasteridae</taxon>
        <taxon>Pristionchus</taxon>
    </lineage>
</organism>
<name>A0AAV5WX15_9BILA</name>
<dbReference type="Proteomes" id="UP001432322">
    <property type="component" value="Unassembled WGS sequence"/>
</dbReference>
<gene>
    <name evidence="1" type="ORF">PFISCL1PPCAC_26540</name>
</gene>
<accession>A0AAV5WX15</accession>
<feature type="non-terminal residue" evidence="1">
    <location>
        <position position="99"/>
    </location>
</feature>